<dbReference type="Gene3D" id="2.130.10.10">
    <property type="entry name" value="YVTN repeat-like/Quinoprotein amine dehydrogenase"/>
    <property type="match status" value="1"/>
</dbReference>
<dbReference type="Gene3D" id="1.20.900.10">
    <property type="entry name" value="Dbl homology (DH) domain"/>
    <property type="match status" value="1"/>
</dbReference>
<feature type="compositionally biased region" description="Low complexity" evidence="1">
    <location>
        <begin position="611"/>
        <end position="649"/>
    </location>
</feature>
<dbReference type="GO" id="GO:0005737">
    <property type="term" value="C:cytoplasm"/>
    <property type="evidence" value="ECO:0007669"/>
    <property type="project" value="TreeGrafter"/>
</dbReference>
<feature type="compositionally biased region" description="Pro residues" evidence="1">
    <location>
        <begin position="1647"/>
        <end position="1660"/>
    </location>
</feature>
<accession>A0A0L0T8X5</accession>
<dbReference type="InterPro" id="IPR035899">
    <property type="entry name" value="DBL_dom_sf"/>
</dbReference>
<dbReference type="InterPro" id="IPR015943">
    <property type="entry name" value="WD40/YVTN_repeat-like_dom_sf"/>
</dbReference>
<evidence type="ECO:0000313" key="3">
    <source>
        <dbReference type="EMBL" id="KNE71166.1"/>
    </source>
</evidence>
<feature type="compositionally biased region" description="Low complexity" evidence="1">
    <location>
        <begin position="1606"/>
        <end position="1616"/>
    </location>
</feature>
<feature type="region of interest" description="Disordered" evidence="1">
    <location>
        <begin position="1333"/>
        <end position="1367"/>
    </location>
</feature>
<feature type="region of interest" description="Disordered" evidence="1">
    <location>
        <begin position="683"/>
        <end position="759"/>
    </location>
</feature>
<name>A0A0L0T8X5_ALLM3</name>
<reference evidence="4" key="2">
    <citation type="submission" date="2009-11" db="EMBL/GenBank/DDBJ databases">
        <title>The Genome Sequence of Allomyces macrogynus strain ATCC 38327.</title>
        <authorList>
            <consortium name="The Broad Institute Genome Sequencing Platform"/>
            <person name="Russ C."/>
            <person name="Cuomo C."/>
            <person name="Shea T."/>
            <person name="Young S.K."/>
            <person name="Zeng Q."/>
            <person name="Koehrsen M."/>
            <person name="Haas B."/>
            <person name="Borodovsky M."/>
            <person name="Guigo R."/>
            <person name="Alvarado L."/>
            <person name="Berlin A."/>
            <person name="Borenstein D."/>
            <person name="Chen Z."/>
            <person name="Engels R."/>
            <person name="Freedman E."/>
            <person name="Gellesch M."/>
            <person name="Goldberg J."/>
            <person name="Griggs A."/>
            <person name="Gujja S."/>
            <person name="Heiman D."/>
            <person name="Hepburn T."/>
            <person name="Howarth C."/>
            <person name="Jen D."/>
            <person name="Larson L."/>
            <person name="Lewis B."/>
            <person name="Mehta T."/>
            <person name="Park D."/>
            <person name="Pearson M."/>
            <person name="Roberts A."/>
            <person name="Saif S."/>
            <person name="Shenoy N."/>
            <person name="Sisk P."/>
            <person name="Stolte C."/>
            <person name="Sykes S."/>
            <person name="Walk T."/>
            <person name="White J."/>
            <person name="Yandava C."/>
            <person name="Burger G."/>
            <person name="Gray M.W."/>
            <person name="Holland P.W.H."/>
            <person name="King N."/>
            <person name="Lang F.B.F."/>
            <person name="Roger A.J."/>
            <person name="Ruiz-Trillo I."/>
            <person name="Lander E."/>
            <person name="Nusbaum C."/>
        </authorList>
    </citation>
    <scope>NUCLEOTIDE SEQUENCE [LARGE SCALE GENOMIC DNA]</scope>
    <source>
        <strain evidence="4">ATCC 38327</strain>
    </source>
</reference>
<feature type="region of interest" description="Disordered" evidence="1">
    <location>
        <begin position="445"/>
        <end position="671"/>
    </location>
</feature>
<feature type="compositionally biased region" description="Pro residues" evidence="1">
    <location>
        <begin position="740"/>
        <end position="754"/>
    </location>
</feature>
<feature type="compositionally biased region" description="Low complexity" evidence="1">
    <location>
        <begin position="447"/>
        <end position="468"/>
    </location>
</feature>
<evidence type="ECO:0000259" key="2">
    <source>
        <dbReference type="PROSITE" id="PS50010"/>
    </source>
</evidence>
<dbReference type="Proteomes" id="UP000054350">
    <property type="component" value="Unassembled WGS sequence"/>
</dbReference>
<dbReference type="Pfam" id="PF10433">
    <property type="entry name" value="Beta-prop_RSE1_1st"/>
    <property type="match status" value="1"/>
</dbReference>
<dbReference type="VEuPathDB" id="FungiDB:AMAG_15829"/>
<dbReference type="PANTHER" id="PTHR12673">
    <property type="entry name" value="FACIOGENITAL DYSPLASIA PROTEIN"/>
    <property type="match status" value="1"/>
</dbReference>
<feature type="compositionally biased region" description="Polar residues" evidence="1">
    <location>
        <begin position="554"/>
        <end position="567"/>
    </location>
</feature>
<dbReference type="EMBL" id="GG745370">
    <property type="protein sequence ID" value="KNE71166.1"/>
    <property type="molecule type" value="Genomic_DNA"/>
</dbReference>
<keyword evidence="4" id="KW-1185">Reference proteome</keyword>
<dbReference type="GO" id="GO:0005085">
    <property type="term" value="F:guanyl-nucleotide exchange factor activity"/>
    <property type="evidence" value="ECO:0007669"/>
    <property type="project" value="InterPro"/>
</dbReference>
<dbReference type="CDD" id="cd00160">
    <property type="entry name" value="RhoGEF"/>
    <property type="match status" value="1"/>
</dbReference>
<dbReference type="InterPro" id="IPR051092">
    <property type="entry name" value="FYVE_RhoGEF_PH"/>
</dbReference>
<feature type="region of interest" description="Disordered" evidence="1">
    <location>
        <begin position="1"/>
        <end position="35"/>
    </location>
</feature>
<dbReference type="PROSITE" id="PS50010">
    <property type="entry name" value="DH_2"/>
    <property type="match status" value="1"/>
</dbReference>
<proteinExistence type="predicted"/>
<feature type="compositionally biased region" description="Acidic residues" evidence="1">
    <location>
        <begin position="1344"/>
        <end position="1365"/>
    </location>
</feature>
<feature type="compositionally biased region" description="Low complexity" evidence="1">
    <location>
        <begin position="1334"/>
        <end position="1343"/>
    </location>
</feature>
<evidence type="ECO:0000256" key="1">
    <source>
        <dbReference type="SAM" id="MobiDB-lite"/>
    </source>
</evidence>
<feature type="compositionally biased region" description="Basic and acidic residues" evidence="1">
    <location>
        <begin position="22"/>
        <end position="35"/>
    </location>
</feature>
<sequence>MDAPIRPRGHGPEPRAVGLLGDRGHHVHDSTDRAEHPRRHFAGAEWGALLLTTNGAANIQLYQIDPQSFTLIKIAECHLGANLHGLERLRIGMSPKDYILAALEGGAILILEYNPKTVHFELIDSERYQSTHHPWLIWGRNMTRDWRSRCVLIGNVEDCKIVYILVDPVETKLSVSLPMVDAIPGAVLYSVVSVEMAWRNPVFACLEAYLPASKSGRPPSLHLDNAATSAASREEAIMTGEKMLVYFELDLEQNQAFRRWDQRVDVSANMVIPVPGDAGGVLVCSRNQVVWMHERRTPQQVPIPRHPSLDLEADVYLVSSTTVRLGTGSTDGATGTGSGSGANGAMILVQSIFGDVYQIEFADHVLTIKFFDAIPQSEQLFLLSNRFLLACSLFEYPRVYYLLSVTDDDDPDQPRYSALDKTDKEDAYFRPRPLRHLTSTLYLTQNGAPTAGGPAPRRAPSSASPAMRTGSSASDPSTAAAGGRRVLPRPVAARAHTSRELRQRPPVAADRLRVGGASSPAFTHQQPLLTPPPGYAYSAPMPSPPPAYSAVRQGYQQQPQRAATSSGAYARRQPNGAVAAGYAPPQHRHSMLANPNVGQRLVQQGHGGGMQQQQPPGYYRVPGGRPQAQAQAWPQQQQQQVPHPQAHPQYGYAQLPPPGTPAGAMSSRQSSLAYRQQVFEGARTASVRRPRSQIVHPGQAPVSAVPPRMVQADLLAKRQSSLRRTSPPRVDWNGSSGVVAPPPPTQDLVTPPPMQSNDSGTAAVVVGGRAESPVASVADSGVVPSEEQPTAPSPAVSVDDAKLRKAMELRMYIANEVYETEQSYAELLATMEDKIRKPIEDQKLAPAVFCRMVFYGIAELRLFAKQFLDDLAALMANWDDTSQLGPLFLAHRDDFAVFHKFVDNYANALSMVRRGEEANPAFRAFNERCKSSKDTHRQSVQDFLILPIQRATRYPLLLKDVRKHTPEDHPDYPVLTMALEMMNEMAAQVNHVKQHEEEMTRMFTMFKQVEGCPPNVIKYTRRVILEAEVADVSSGLVSLVGMGMGMGGALKPAYRLFLLSDLLLLAKVHKKKLKFVRLLDLADIDFTEEPRGLVCSLTIKPESMSSQSLTLVNKHQGESGSVLQLHYAFAFHDDKARHGFTLAITSKIRATAEQRAKEGGVFSLPRTLTKAPAATAASVDNEATTPTTPVGAVPHVSSPLAQAPLTVDVVVADDAASTAAGKAHRPVSLTLPALSIASSASSRPMSGAPVLPLSIPVPGGGAAGRPEITTPVVARSPRLAPPEIDDEGVWPTLPMIATSPRSSTMSAVAGATRIALVPASPGPNRRTSLIVLTGGNSSESSASECDDDEDYEDAEEELGDGEDVDGEVKDKGMSALSARVSGADRCRVSLGDDVETAFSYLDMNDEEVVPVPVPPPTAVDGDDEYAQFPEELASAPLPPPIPSVDLDMPREASPEMIRDGSPTPTIVARSLDLELGPDPADVPEATARNRRSFTMPRASTDLEAAAAAAVAATTAPVPPVPATAAATAATPSAIPRQHPMLRKAASFRQLTRSDTALTTSIRLLFSSSSSEDRPAHPLASSAPTTRHASQDMDGAVSPETLTPTPASSNGSLSSRLRSGKLLRRAASPADPEAVAAATPRVIVSPAASPPPTPPPPPPPASSAAAAVAGKSVSGRGKHRRGASDASLAAPGEGDAAGKPPGTARKMSWTAAFGIKRGKSASSVAD</sequence>
<dbReference type="InterPro" id="IPR018846">
    <property type="entry name" value="Beta-prop_RSE1/DDB1/CPSF1_1st"/>
</dbReference>
<dbReference type="eggNOG" id="KOG1898">
    <property type="taxonomic scope" value="Eukaryota"/>
</dbReference>
<dbReference type="OrthoDB" id="660555at2759"/>
<dbReference type="STRING" id="578462.A0A0L0T8X5"/>
<evidence type="ECO:0000313" key="4">
    <source>
        <dbReference type="Proteomes" id="UP000054350"/>
    </source>
</evidence>
<feature type="region of interest" description="Disordered" evidence="1">
    <location>
        <begin position="1473"/>
        <end position="1493"/>
    </location>
</feature>
<protein>
    <recommendedName>
        <fullName evidence="2">DH domain-containing protein</fullName>
    </recommendedName>
</protein>
<dbReference type="Pfam" id="PF00621">
    <property type="entry name" value="RhoGEF"/>
    <property type="match status" value="1"/>
</dbReference>
<feature type="region of interest" description="Disordered" evidence="1">
    <location>
        <begin position="1566"/>
        <end position="1704"/>
    </location>
</feature>
<feature type="compositionally biased region" description="Low complexity" evidence="1">
    <location>
        <begin position="484"/>
        <end position="495"/>
    </location>
</feature>
<organism evidence="3 4">
    <name type="scientific">Allomyces macrogynus (strain ATCC 38327)</name>
    <name type="common">Allomyces javanicus var. macrogynus</name>
    <dbReference type="NCBI Taxonomy" id="578462"/>
    <lineage>
        <taxon>Eukaryota</taxon>
        <taxon>Fungi</taxon>
        <taxon>Fungi incertae sedis</taxon>
        <taxon>Blastocladiomycota</taxon>
        <taxon>Blastocladiomycetes</taxon>
        <taxon>Blastocladiales</taxon>
        <taxon>Blastocladiaceae</taxon>
        <taxon>Allomyces</taxon>
    </lineage>
</organism>
<dbReference type="SMART" id="SM00325">
    <property type="entry name" value="RhoGEF"/>
    <property type="match status" value="1"/>
</dbReference>
<dbReference type="SUPFAM" id="SSF48065">
    <property type="entry name" value="DBL homology domain (DH-domain)"/>
    <property type="match status" value="1"/>
</dbReference>
<reference evidence="3 4" key="1">
    <citation type="submission" date="2009-11" db="EMBL/GenBank/DDBJ databases">
        <title>Annotation of Allomyces macrogynus ATCC 38327.</title>
        <authorList>
            <consortium name="The Broad Institute Genome Sequencing Platform"/>
            <person name="Russ C."/>
            <person name="Cuomo C."/>
            <person name="Burger G."/>
            <person name="Gray M.W."/>
            <person name="Holland P.W.H."/>
            <person name="King N."/>
            <person name="Lang F.B.F."/>
            <person name="Roger A.J."/>
            <person name="Ruiz-Trillo I."/>
            <person name="Young S.K."/>
            <person name="Zeng Q."/>
            <person name="Gargeya S."/>
            <person name="Fitzgerald M."/>
            <person name="Haas B."/>
            <person name="Abouelleil A."/>
            <person name="Alvarado L."/>
            <person name="Arachchi H.M."/>
            <person name="Berlin A."/>
            <person name="Chapman S.B."/>
            <person name="Gearin G."/>
            <person name="Goldberg J."/>
            <person name="Griggs A."/>
            <person name="Gujja S."/>
            <person name="Hansen M."/>
            <person name="Heiman D."/>
            <person name="Howarth C."/>
            <person name="Larimer J."/>
            <person name="Lui A."/>
            <person name="MacDonald P.J.P."/>
            <person name="McCowen C."/>
            <person name="Montmayeur A."/>
            <person name="Murphy C."/>
            <person name="Neiman D."/>
            <person name="Pearson M."/>
            <person name="Priest M."/>
            <person name="Roberts A."/>
            <person name="Saif S."/>
            <person name="Shea T."/>
            <person name="Sisk P."/>
            <person name="Stolte C."/>
            <person name="Sykes S."/>
            <person name="Wortman J."/>
            <person name="Nusbaum C."/>
            <person name="Birren B."/>
        </authorList>
    </citation>
    <scope>NUCLEOTIDE SEQUENCE [LARGE SCALE GENOMIC DNA]</scope>
    <source>
        <strain evidence="3 4">ATCC 38327</strain>
    </source>
</reference>
<dbReference type="PANTHER" id="PTHR12673:SF159">
    <property type="entry name" value="LD03170P"/>
    <property type="match status" value="1"/>
</dbReference>
<feature type="domain" description="DH" evidence="2">
    <location>
        <begin position="809"/>
        <end position="992"/>
    </location>
</feature>
<feature type="compositionally biased region" description="Low complexity" evidence="1">
    <location>
        <begin position="1624"/>
        <end position="1639"/>
    </location>
</feature>
<dbReference type="eggNOG" id="KOG3522">
    <property type="taxonomic scope" value="Eukaryota"/>
</dbReference>
<gene>
    <name evidence="3" type="ORF">AMAG_15829</name>
</gene>
<dbReference type="InterPro" id="IPR000219">
    <property type="entry name" value="DH_dom"/>
</dbReference>